<dbReference type="InterPro" id="IPR004108">
    <property type="entry name" value="Fe_hydrogenase_lsu_C"/>
</dbReference>
<dbReference type="InterPro" id="IPR019574">
    <property type="entry name" value="NADH_UbQ_OxRdtase_Gsu_4Fe4S-bd"/>
</dbReference>
<dbReference type="Gene3D" id="4.10.260.20">
    <property type="entry name" value="Iron hydrogenase, small subunit"/>
    <property type="match status" value="1"/>
</dbReference>
<gene>
    <name evidence="9" type="ORF">SAMN04515677_10715</name>
</gene>
<keyword evidence="4" id="KW-0408">Iron</keyword>
<dbReference type="InterPro" id="IPR050340">
    <property type="entry name" value="Cytosolic_Fe-S_CAF"/>
</dbReference>
<evidence type="ECO:0000256" key="1">
    <source>
        <dbReference type="ARBA" id="ARBA00022485"/>
    </source>
</evidence>
<evidence type="ECO:0000259" key="6">
    <source>
        <dbReference type="PROSITE" id="PS51085"/>
    </source>
</evidence>
<dbReference type="Gene3D" id="3.30.70.20">
    <property type="match status" value="1"/>
</dbReference>
<evidence type="ECO:0000256" key="5">
    <source>
        <dbReference type="ARBA" id="ARBA00023014"/>
    </source>
</evidence>
<dbReference type="PROSITE" id="PS51379">
    <property type="entry name" value="4FE4S_FER_2"/>
    <property type="match status" value="2"/>
</dbReference>
<proteinExistence type="predicted"/>
<evidence type="ECO:0000259" key="7">
    <source>
        <dbReference type="PROSITE" id="PS51379"/>
    </source>
</evidence>
<dbReference type="InterPro" id="IPR017900">
    <property type="entry name" value="4Fe4S_Fe_S_CS"/>
</dbReference>
<dbReference type="SUPFAM" id="SSF53920">
    <property type="entry name" value="Fe-only hydrogenase"/>
    <property type="match status" value="1"/>
</dbReference>
<dbReference type="PANTHER" id="PTHR11615">
    <property type="entry name" value="NITRATE, FORMATE, IRON DEHYDROGENASE"/>
    <property type="match status" value="1"/>
</dbReference>
<keyword evidence="3" id="KW-0677">Repeat</keyword>
<dbReference type="InterPro" id="IPR001041">
    <property type="entry name" value="2Fe-2S_ferredoxin-type"/>
</dbReference>
<organism evidence="9 10">
    <name type="scientific">Romboutsia lituseburensis DSM 797</name>
    <dbReference type="NCBI Taxonomy" id="1121325"/>
    <lineage>
        <taxon>Bacteria</taxon>
        <taxon>Bacillati</taxon>
        <taxon>Bacillota</taxon>
        <taxon>Clostridia</taxon>
        <taxon>Peptostreptococcales</taxon>
        <taxon>Peptostreptococcaceae</taxon>
        <taxon>Romboutsia</taxon>
    </lineage>
</organism>
<name>A0A1G9RKQ3_9FIRM</name>
<dbReference type="Pfam" id="PF10588">
    <property type="entry name" value="NADH-G_4Fe-4S_3"/>
    <property type="match status" value="1"/>
</dbReference>
<reference evidence="9 10" key="1">
    <citation type="submission" date="2016-10" db="EMBL/GenBank/DDBJ databases">
        <authorList>
            <person name="de Groot N.N."/>
        </authorList>
    </citation>
    <scope>NUCLEOTIDE SEQUENCE [LARGE SCALE GENOMIC DNA]</scope>
    <source>
        <strain evidence="9 10">DSM 797</strain>
    </source>
</reference>
<feature type="domain" description="2Fe-2S ferredoxin-type" evidence="6">
    <location>
        <begin position="2"/>
        <end position="83"/>
    </location>
</feature>
<dbReference type="Pfam" id="PF22117">
    <property type="entry name" value="Fer4_Nqo3"/>
    <property type="match status" value="1"/>
</dbReference>
<dbReference type="InterPro" id="IPR003149">
    <property type="entry name" value="Fe_hydrogenase_ssu"/>
</dbReference>
<dbReference type="SUPFAM" id="SSF54862">
    <property type="entry name" value="4Fe-4S ferredoxins"/>
    <property type="match status" value="1"/>
</dbReference>
<dbReference type="Pfam" id="PF02256">
    <property type="entry name" value="Fe_hyd_SSU"/>
    <property type="match status" value="1"/>
</dbReference>
<dbReference type="InterPro" id="IPR054351">
    <property type="entry name" value="NADH_UbQ_OxRdtase_ferredoxin"/>
</dbReference>
<dbReference type="InterPro" id="IPR009016">
    <property type="entry name" value="Fe_hydrogenase"/>
</dbReference>
<feature type="domain" description="4Fe-4S ferredoxin-type" evidence="7">
    <location>
        <begin position="185"/>
        <end position="214"/>
    </location>
</feature>
<dbReference type="GO" id="GO:0008901">
    <property type="term" value="F:ferredoxin hydrogenase activity"/>
    <property type="evidence" value="ECO:0007669"/>
    <property type="project" value="InterPro"/>
</dbReference>
<evidence type="ECO:0000256" key="2">
    <source>
        <dbReference type="ARBA" id="ARBA00022723"/>
    </source>
</evidence>
<dbReference type="InterPro" id="IPR036991">
    <property type="entry name" value="Fe_hydrogenase_ssu_sf"/>
</dbReference>
<dbReference type="SMART" id="SM00902">
    <property type="entry name" value="Fe_hyd_SSU"/>
    <property type="match status" value="1"/>
</dbReference>
<accession>A0A1G9RKQ3</accession>
<evidence type="ECO:0000313" key="9">
    <source>
        <dbReference type="EMBL" id="SDM22995.1"/>
    </source>
</evidence>
<dbReference type="PROSITE" id="PS00198">
    <property type="entry name" value="4FE4S_FER_1"/>
    <property type="match status" value="1"/>
</dbReference>
<keyword evidence="5" id="KW-0411">Iron-sulfur</keyword>
<dbReference type="InterPro" id="IPR017896">
    <property type="entry name" value="4Fe4S_Fe-S-bd"/>
</dbReference>
<evidence type="ECO:0000259" key="8">
    <source>
        <dbReference type="PROSITE" id="PS51839"/>
    </source>
</evidence>
<dbReference type="GO" id="GO:0051539">
    <property type="term" value="F:4 iron, 4 sulfur cluster binding"/>
    <property type="evidence" value="ECO:0007669"/>
    <property type="project" value="UniProtKB-KW"/>
</dbReference>
<keyword evidence="10" id="KW-1185">Reference proteome</keyword>
<dbReference type="PROSITE" id="PS51839">
    <property type="entry name" value="4FE4S_HC3"/>
    <property type="match status" value="1"/>
</dbReference>
<keyword evidence="1" id="KW-0004">4Fe-4S</keyword>
<feature type="domain" description="4Fe-4S His(Cys)3-ligated-type" evidence="8">
    <location>
        <begin position="83"/>
        <end position="122"/>
    </location>
</feature>
<dbReference type="InterPro" id="IPR013352">
    <property type="entry name" value="Fe_hydrogenase_subset"/>
</dbReference>
<dbReference type="Gene3D" id="3.40.950.10">
    <property type="entry name" value="Fe-only Hydrogenase (Larger Subunit), Chain L, domain 3"/>
    <property type="match status" value="1"/>
</dbReference>
<dbReference type="SMART" id="SM00929">
    <property type="entry name" value="NADH-G_4Fe-4S_3"/>
    <property type="match status" value="1"/>
</dbReference>
<dbReference type="Pfam" id="PF02906">
    <property type="entry name" value="Fe_hyd_lg_C"/>
    <property type="match status" value="1"/>
</dbReference>
<dbReference type="SUPFAM" id="SSF54292">
    <property type="entry name" value="2Fe-2S ferredoxin-like"/>
    <property type="match status" value="1"/>
</dbReference>
<dbReference type="Proteomes" id="UP000199068">
    <property type="component" value="Unassembled WGS sequence"/>
</dbReference>
<evidence type="ECO:0000256" key="4">
    <source>
        <dbReference type="ARBA" id="ARBA00023004"/>
    </source>
</evidence>
<dbReference type="PROSITE" id="PS51085">
    <property type="entry name" value="2FE2S_FER_2"/>
    <property type="match status" value="1"/>
</dbReference>
<sequence>MSLVNLTINSKPVSVPKGTTILEAAKQVNVKIPNLCHLNMNEINMVNQCASCRVCMVSAGRGLVPACGTLVKEGMNVQTNTKEALRARKNVVQLLLSDHPQDCLSCDKNGNCELQTIAADLGIREIKFKGEKSCAPKDTSSKSIVKDHDKCILCRRCETMCNEVQTVGVLSGINRGFNTEVGTFFNASLCDTECTYCGQCVAVCPTGALTEVNNIPVVWNALDQNEKTVVVQVAPAVRVAIGEEFGLEPGAISTGKMVAALRALGFKYVFDTNFAADLTILEEASEFLHRLKDGENLPILTSCCPAWINFVEGNYPQLLNLPSSCKSPQEMFGAVAKNYFGPKVINVESKDMYVVSVMPCVAKKYECARTELGQEDVLDVDISITTRELAKMIKEAGIDLLNLEDESFDSPLGESTGAADIFGATGGVLEAALRTAYEWVTDKELSDVNFTQVRGLEGIKEASIDIDGTIVNVCIASSLGNARKVMDEVANGNSKYHIIEIMACPGGCVAGGGQPYHHGDYDIVKKRAAGLYNIDGSKELRKSHKNPAIVALYNEFLGEPYSEAAHKYLHTHYFDKSVVYEDACGECTCSKEADATI</sequence>
<feature type="domain" description="4Fe-4S ferredoxin-type" evidence="7">
    <location>
        <begin position="142"/>
        <end position="172"/>
    </location>
</feature>
<dbReference type="AlphaFoldDB" id="A0A1G9RKQ3"/>
<protein>
    <submittedName>
        <fullName evidence="9">NAD(P)-dependent iron-only hydrogenase catalytic subunit</fullName>
    </submittedName>
</protein>
<dbReference type="Pfam" id="PF13510">
    <property type="entry name" value="Fer2_4"/>
    <property type="match status" value="1"/>
</dbReference>
<dbReference type="Gene3D" id="3.10.20.740">
    <property type="match status" value="1"/>
</dbReference>
<dbReference type="InterPro" id="IPR049830">
    <property type="entry name" value="HndD"/>
</dbReference>
<dbReference type="Gene3D" id="3.40.50.1780">
    <property type="match status" value="1"/>
</dbReference>
<dbReference type="EMBL" id="FNGW01000007">
    <property type="protein sequence ID" value="SDM22995.1"/>
    <property type="molecule type" value="Genomic_DNA"/>
</dbReference>
<dbReference type="STRING" id="1121325.SAMN04515677_10715"/>
<dbReference type="RefSeq" id="WP_092726780.1">
    <property type="nucleotide sequence ID" value="NZ_FNGW01000007.1"/>
</dbReference>
<keyword evidence="2" id="KW-0479">Metal-binding</keyword>
<dbReference type="GO" id="GO:0005506">
    <property type="term" value="F:iron ion binding"/>
    <property type="evidence" value="ECO:0007669"/>
    <property type="project" value="InterPro"/>
</dbReference>
<dbReference type="CDD" id="cd00207">
    <property type="entry name" value="fer2"/>
    <property type="match status" value="1"/>
</dbReference>
<dbReference type="NCBIfam" id="NF040763">
    <property type="entry name" value="FeFe_hydrog_A6"/>
    <property type="match status" value="1"/>
</dbReference>
<evidence type="ECO:0000256" key="3">
    <source>
        <dbReference type="ARBA" id="ARBA00022737"/>
    </source>
</evidence>
<dbReference type="InterPro" id="IPR036010">
    <property type="entry name" value="2Fe-2S_ferredoxin-like_sf"/>
</dbReference>
<dbReference type="NCBIfam" id="TIGR02512">
    <property type="entry name" value="FeFe_hydrog_A"/>
    <property type="match status" value="1"/>
</dbReference>
<evidence type="ECO:0000313" key="10">
    <source>
        <dbReference type="Proteomes" id="UP000199068"/>
    </source>
</evidence>
<dbReference type="FunFam" id="3.30.70.20:FF:000035">
    <property type="entry name" value="Iron hydrogenase 1"/>
    <property type="match status" value="1"/>
</dbReference>